<protein>
    <submittedName>
        <fullName evidence="6">NAD(P)H-dependent oxidoreductase</fullName>
    </submittedName>
</protein>
<keyword evidence="3" id="KW-0288">FMN</keyword>
<dbReference type="InterPro" id="IPR005025">
    <property type="entry name" value="FMN_Rdtase-like_dom"/>
</dbReference>
<evidence type="ECO:0000256" key="4">
    <source>
        <dbReference type="ARBA" id="ARBA00023002"/>
    </source>
</evidence>
<proteinExistence type="inferred from homology"/>
<dbReference type="AlphaFoldDB" id="A0A7X3MVY8"/>
<keyword evidence="4" id="KW-0560">Oxidoreductase</keyword>
<dbReference type="PANTHER" id="PTHR43408:SF2">
    <property type="entry name" value="FMN REDUCTASE (NADPH)"/>
    <property type="match status" value="1"/>
</dbReference>
<dbReference type="OrthoDB" id="1643408at2"/>
<dbReference type="InterPro" id="IPR029039">
    <property type="entry name" value="Flavoprotein-like_sf"/>
</dbReference>
<keyword evidence="2" id="KW-0285">Flavoprotein</keyword>
<dbReference type="Pfam" id="PF03358">
    <property type="entry name" value="FMN_red"/>
    <property type="match status" value="1"/>
</dbReference>
<dbReference type="RefSeq" id="WP_160887938.1">
    <property type="nucleotide sequence ID" value="NZ_WURB01000028.1"/>
</dbReference>
<dbReference type="SUPFAM" id="SSF52218">
    <property type="entry name" value="Flavoproteins"/>
    <property type="match status" value="1"/>
</dbReference>
<name>A0A7X3MVY8_9HYPH</name>
<evidence type="ECO:0000256" key="3">
    <source>
        <dbReference type="ARBA" id="ARBA00022643"/>
    </source>
</evidence>
<dbReference type="PANTHER" id="PTHR43408">
    <property type="entry name" value="FMN REDUCTASE (NADPH)"/>
    <property type="match status" value="1"/>
</dbReference>
<dbReference type="EMBL" id="WURB01000028">
    <property type="protein sequence ID" value="MXQ14227.1"/>
    <property type="molecule type" value="Genomic_DNA"/>
</dbReference>
<dbReference type="GO" id="GO:0016491">
    <property type="term" value="F:oxidoreductase activity"/>
    <property type="evidence" value="ECO:0007669"/>
    <property type="project" value="UniProtKB-KW"/>
</dbReference>
<dbReference type="Gene3D" id="3.40.50.360">
    <property type="match status" value="1"/>
</dbReference>
<evidence type="ECO:0000313" key="6">
    <source>
        <dbReference type="EMBL" id="MXQ14227.1"/>
    </source>
</evidence>
<gene>
    <name evidence="6" type="ORF">GR328_22780</name>
</gene>
<dbReference type="InterPro" id="IPR051814">
    <property type="entry name" value="NAD(P)H-dep_FMN_reductase"/>
</dbReference>
<reference evidence="6 7" key="2">
    <citation type="submission" date="2020-01" db="EMBL/GenBank/DDBJ databases">
        <title>Microvirga sp. nov., an arsenate reduction bacterium isolated from Tibet hotspring sediments.</title>
        <authorList>
            <person name="Xian W.-D."/>
            <person name="Li W.-J."/>
        </authorList>
    </citation>
    <scope>NUCLEOTIDE SEQUENCE [LARGE SCALE GENOMIC DNA]</scope>
    <source>
        <strain evidence="6 7">KCTC 23863</strain>
    </source>
</reference>
<evidence type="ECO:0000313" key="7">
    <source>
        <dbReference type="Proteomes" id="UP000436483"/>
    </source>
</evidence>
<feature type="domain" description="NADPH-dependent FMN reductase-like" evidence="5">
    <location>
        <begin position="1"/>
        <end position="144"/>
    </location>
</feature>
<evidence type="ECO:0000259" key="5">
    <source>
        <dbReference type="Pfam" id="PF03358"/>
    </source>
</evidence>
<evidence type="ECO:0000256" key="1">
    <source>
        <dbReference type="ARBA" id="ARBA00005990"/>
    </source>
</evidence>
<reference evidence="6 7" key="1">
    <citation type="submission" date="2019-12" db="EMBL/GenBank/DDBJ databases">
        <authorList>
            <person name="Yuan C.-G."/>
        </authorList>
    </citation>
    <scope>NUCLEOTIDE SEQUENCE [LARGE SCALE GENOMIC DNA]</scope>
    <source>
        <strain evidence="6 7">KCTC 23863</strain>
    </source>
</reference>
<organism evidence="6 7">
    <name type="scientific">Microvirga makkahensis</name>
    <dbReference type="NCBI Taxonomy" id="1128670"/>
    <lineage>
        <taxon>Bacteria</taxon>
        <taxon>Pseudomonadati</taxon>
        <taxon>Pseudomonadota</taxon>
        <taxon>Alphaproteobacteria</taxon>
        <taxon>Hyphomicrobiales</taxon>
        <taxon>Methylobacteriaceae</taxon>
        <taxon>Microvirga</taxon>
    </lineage>
</organism>
<evidence type="ECO:0000256" key="2">
    <source>
        <dbReference type="ARBA" id="ARBA00022630"/>
    </source>
</evidence>
<comment type="similarity">
    <text evidence="1">Belongs to the SsuE family.</text>
</comment>
<comment type="caution">
    <text evidence="6">The sequence shown here is derived from an EMBL/GenBank/DDBJ whole genome shotgun (WGS) entry which is preliminary data.</text>
</comment>
<keyword evidence="7" id="KW-1185">Reference proteome</keyword>
<accession>A0A7X3MVY8</accession>
<sequence length="195" mass="21111">MRLLGISGSPSRGSRTSRLIQEVLDATAQQADIETELLEVASSGAILCDGRPPEAYEGETRQVIDKVVAADAYVVGSPMYRGSYTGAFKNLFDLLPNDALTGKVVGLVATGGSDHHFLALEHQLRPLLSFFRAYTVPGTVYAQNVHFTGGEIAEETRRACRLLAEEVVRLTRAISEGQAGPAYPVIVRRPDQQKP</sequence>
<dbReference type="Proteomes" id="UP000436483">
    <property type="component" value="Unassembled WGS sequence"/>
</dbReference>